<evidence type="ECO:0000313" key="1">
    <source>
        <dbReference type="EMBL" id="MBU3031074.1"/>
    </source>
</evidence>
<reference evidence="1" key="1">
    <citation type="submission" date="2021-06" db="EMBL/GenBank/DDBJ databases">
        <title>Paracoccus bacterium XHP0099 sp. nov., isolated from the surface waters of the Yellow Sea.</title>
        <authorList>
            <person name="Xue H."/>
            <person name="Zhang D."/>
        </authorList>
    </citation>
    <scope>NUCLEOTIDE SEQUENCE</scope>
    <source>
        <strain evidence="1">XHP0099</strain>
    </source>
</reference>
<accession>A0ABS6AN59</accession>
<keyword evidence="2" id="KW-1185">Reference proteome</keyword>
<sequence length="272" mass="29349">MTLRPANLSLFAQAQQSPAVIRGQNFTVHRFDPAPGQTSAITSAEEVLFILPGGGGTIRIGQAAHRVPPRSLVIAPQGTTELELDGPEPAYALTTGAGPDRSHAVNAADYATPDARVRPVSASSATSGESQTGLRIYPIDEVPFPEGNPRLKFLRTATMSVNWVEYDGPRNRQKLSPHAHTDFEQGSLAIAGTFIHHIRTPWGPDADTWREDQHIDAGADSLLIIPPELVHTTEGVGEGKHILIDIFAPAREDFIAKGWVHNADDYAPREPA</sequence>
<name>A0ABS6AN59_9RHOB</name>
<dbReference type="EMBL" id="JAHKNG010000023">
    <property type="protein sequence ID" value="MBU3031074.1"/>
    <property type="molecule type" value="Genomic_DNA"/>
</dbReference>
<proteinExistence type="predicted"/>
<organism evidence="1 2">
    <name type="scientific">Paracoccus marinaquae</name>
    <dbReference type="NCBI Taxonomy" id="2841926"/>
    <lineage>
        <taxon>Bacteria</taxon>
        <taxon>Pseudomonadati</taxon>
        <taxon>Pseudomonadota</taxon>
        <taxon>Alphaproteobacteria</taxon>
        <taxon>Rhodobacterales</taxon>
        <taxon>Paracoccaceae</taxon>
        <taxon>Paracoccus</taxon>
    </lineage>
</organism>
<gene>
    <name evidence="1" type="ORF">KNW02_13195</name>
</gene>
<dbReference type="RefSeq" id="WP_216033745.1">
    <property type="nucleotide sequence ID" value="NZ_JAHKNG010000023.1"/>
</dbReference>
<evidence type="ECO:0000313" key="2">
    <source>
        <dbReference type="Proteomes" id="UP001166191"/>
    </source>
</evidence>
<protein>
    <submittedName>
        <fullName evidence="1">Uncharacterized protein</fullName>
    </submittedName>
</protein>
<dbReference type="Proteomes" id="UP001166191">
    <property type="component" value="Unassembled WGS sequence"/>
</dbReference>
<comment type="caution">
    <text evidence="1">The sequence shown here is derived from an EMBL/GenBank/DDBJ whole genome shotgun (WGS) entry which is preliminary data.</text>
</comment>